<dbReference type="Pfam" id="PF02492">
    <property type="entry name" value="cobW"/>
    <property type="match status" value="1"/>
</dbReference>
<dbReference type="Proteomes" id="UP000676336">
    <property type="component" value="Unassembled WGS sequence"/>
</dbReference>
<evidence type="ECO:0000259" key="1">
    <source>
        <dbReference type="Pfam" id="PF02492"/>
    </source>
</evidence>
<evidence type="ECO:0000313" key="6">
    <source>
        <dbReference type="Proteomes" id="UP000663866"/>
    </source>
</evidence>
<dbReference type="EMBL" id="CAJOBI010015744">
    <property type="protein sequence ID" value="CAF4184568.1"/>
    <property type="molecule type" value="Genomic_DNA"/>
</dbReference>
<dbReference type="EMBL" id="CAJOBG010070881">
    <property type="protein sequence ID" value="CAF4593653.1"/>
    <property type="molecule type" value="Genomic_DNA"/>
</dbReference>
<name>A0A821BKK4_9BILA</name>
<dbReference type="EMBL" id="CAJOBH010284362">
    <property type="protein sequence ID" value="CAF5173556.1"/>
    <property type="molecule type" value="Genomic_DNA"/>
</dbReference>
<dbReference type="InterPro" id="IPR027417">
    <property type="entry name" value="P-loop_NTPase"/>
</dbReference>
<feature type="non-terminal residue" evidence="4">
    <location>
        <position position="1"/>
    </location>
</feature>
<proteinExistence type="predicted"/>
<gene>
    <name evidence="5" type="ORF">BYL167_LOCUS77773</name>
    <name evidence="3" type="ORF">GIL414_LOCUS21571</name>
    <name evidence="4" type="ORF">OVN521_LOCUS44885</name>
    <name evidence="2" type="ORF">SMN809_LOCUS21175</name>
</gene>
<evidence type="ECO:0000313" key="3">
    <source>
        <dbReference type="EMBL" id="CAF4200252.1"/>
    </source>
</evidence>
<accession>A0A821BKK4</accession>
<dbReference type="Proteomes" id="UP000681967">
    <property type="component" value="Unassembled WGS sequence"/>
</dbReference>
<comment type="caution">
    <text evidence="4">The sequence shown here is derived from an EMBL/GenBank/DDBJ whole genome shotgun (WGS) entry which is preliminary data.</text>
</comment>
<evidence type="ECO:0000313" key="4">
    <source>
        <dbReference type="EMBL" id="CAF4593653.1"/>
    </source>
</evidence>
<dbReference type="InterPro" id="IPR003495">
    <property type="entry name" value="CobW/HypB/UreG_nucleotide-bd"/>
</dbReference>
<dbReference type="AlphaFoldDB" id="A0A821BKK4"/>
<protein>
    <recommendedName>
        <fullName evidence="1">CobW/HypB/UreG nucleotide-binding domain-containing protein</fullName>
    </recommendedName>
</protein>
<evidence type="ECO:0000313" key="2">
    <source>
        <dbReference type="EMBL" id="CAF4184568.1"/>
    </source>
</evidence>
<evidence type="ECO:0000313" key="5">
    <source>
        <dbReference type="EMBL" id="CAF5173556.1"/>
    </source>
</evidence>
<sequence length="41" mass="4673">MADVILVNKIDLVSEEEKIKILSIVRSINVTAQIYETTRAR</sequence>
<dbReference type="Gene3D" id="3.40.50.300">
    <property type="entry name" value="P-loop containing nucleotide triphosphate hydrolases"/>
    <property type="match status" value="1"/>
</dbReference>
<dbReference type="Proteomes" id="UP000681720">
    <property type="component" value="Unassembled WGS sequence"/>
</dbReference>
<keyword evidence="6" id="KW-1185">Reference proteome</keyword>
<dbReference type="Proteomes" id="UP000663866">
    <property type="component" value="Unassembled WGS sequence"/>
</dbReference>
<feature type="domain" description="CobW/HypB/UreG nucleotide-binding" evidence="1">
    <location>
        <begin position="1"/>
        <end position="35"/>
    </location>
</feature>
<reference evidence="4" key="1">
    <citation type="submission" date="2021-02" db="EMBL/GenBank/DDBJ databases">
        <authorList>
            <person name="Nowell W R."/>
        </authorList>
    </citation>
    <scope>NUCLEOTIDE SEQUENCE</scope>
</reference>
<dbReference type="EMBL" id="CAJOBJ010018760">
    <property type="protein sequence ID" value="CAF4200252.1"/>
    <property type="molecule type" value="Genomic_DNA"/>
</dbReference>
<organism evidence="4 6">
    <name type="scientific">Rotaria magnacalcarata</name>
    <dbReference type="NCBI Taxonomy" id="392030"/>
    <lineage>
        <taxon>Eukaryota</taxon>
        <taxon>Metazoa</taxon>
        <taxon>Spiralia</taxon>
        <taxon>Gnathifera</taxon>
        <taxon>Rotifera</taxon>
        <taxon>Eurotatoria</taxon>
        <taxon>Bdelloidea</taxon>
        <taxon>Philodinida</taxon>
        <taxon>Philodinidae</taxon>
        <taxon>Rotaria</taxon>
    </lineage>
</organism>